<reference evidence="1 2" key="1">
    <citation type="submission" date="2017-12" db="EMBL/GenBank/DDBJ databases">
        <title>Comparative genomics of Botrytis spp.</title>
        <authorList>
            <person name="Valero-Jimenez C.A."/>
            <person name="Tapia P."/>
            <person name="Veloso J."/>
            <person name="Silva-Moreno E."/>
            <person name="Staats M."/>
            <person name="Valdes J.H."/>
            <person name="Van Kan J.A.L."/>
        </authorList>
    </citation>
    <scope>NUCLEOTIDE SEQUENCE [LARGE SCALE GENOMIC DNA]</scope>
    <source>
        <strain evidence="1 2">Bh0001</strain>
    </source>
</reference>
<protein>
    <submittedName>
        <fullName evidence="1">Uncharacterized protein</fullName>
    </submittedName>
</protein>
<comment type="caution">
    <text evidence="1">The sequence shown here is derived from an EMBL/GenBank/DDBJ whole genome shotgun (WGS) entry which is preliminary data.</text>
</comment>
<dbReference type="AlphaFoldDB" id="A0A4Z1H069"/>
<gene>
    <name evidence="1" type="ORF">BHYA_0011g00490</name>
</gene>
<proteinExistence type="predicted"/>
<dbReference type="Proteomes" id="UP000297814">
    <property type="component" value="Unassembled WGS sequence"/>
</dbReference>
<evidence type="ECO:0000313" key="2">
    <source>
        <dbReference type="Proteomes" id="UP000297814"/>
    </source>
</evidence>
<dbReference type="EMBL" id="PQXK01000011">
    <property type="protein sequence ID" value="TGO42215.1"/>
    <property type="molecule type" value="Genomic_DNA"/>
</dbReference>
<organism evidence="1 2">
    <name type="scientific">Botrytis hyacinthi</name>
    <dbReference type="NCBI Taxonomy" id="278943"/>
    <lineage>
        <taxon>Eukaryota</taxon>
        <taxon>Fungi</taxon>
        <taxon>Dikarya</taxon>
        <taxon>Ascomycota</taxon>
        <taxon>Pezizomycotina</taxon>
        <taxon>Leotiomycetes</taxon>
        <taxon>Helotiales</taxon>
        <taxon>Sclerotiniaceae</taxon>
        <taxon>Botrytis</taxon>
    </lineage>
</organism>
<accession>A0A4Z1H069</accession>
<sequence length="274" mass="31556">MASHPPPAPPVHLVIEPEGDLTIRLVDKKTTIDPVTERKSEQTTVLATYRVSRKVLTDDSSVFNTCLKGWAKESKQTTTDIEDGTVKTEEIYEAIQICGYRQMHDGIQKLRDWLPQWFKNQKIEKKSLDEMRSFLYLAHELDRIEEFQFITRKLAYGMADHIPEANPSRHRHLHLPSRVMGSLNSARGSLRVKLLKGVFDPIDWFIHQRCSCKELSSFTYITGLSKMKVWPIESASKKSIQEILDSFDKFVCIIPEKACMNCRAHLNSIAIKRI</sequence>
<name>A0A4Z1H069_9HELO</name>
<evidence type="ECO:0000313" key="1">
    <source>
        <dbReference type="EMBL" id="TGO42215.1"/>
    </source>
</evidence>
<keyword evidence="2" id="KW-1185">Reference proteome</keyword>